<protein>
    <submittedName>
        <fullName evidence="6">LacI family transcriptional regulator</fullName>
    </submittedName>
</protein>
<dbReference type="GO" id="GO:0000976">
    <property type="term" value="F:transcription cis-regulatory region binding"/>
    <property type="evidence" value="ECO:0007669"/>
    <property type="project" value="TreeGrafter"/>
</dbReference>
<dbReference type="Proteomes" id="UP000481852">
    <property type="component" value="Unassembled WGS sequence"/>
</dbReference>
<dbReference type="Pfam" id="PF00356">
    <property type="entry name" value="LacI"/>
    <property type="match status" value="1"/>
</dbReference>
<dbReference type="InterPro" id="IPR000843">
    <property type="entry name" value="HTH_LacI"/>
</dbReference>
<organism evidence="6 7">
    <name type="scientific">Porcincola intestinalis</name>
    <dbReference type="NCBI Taxonomy" id="2606632"/>
    <lineage>
        <taxon>Bacteria</taxon>
        <taxon>Bacillati</taxon>
        <taxon>Bacillota</taxon>
        <taxon>Clostridia</taxon>
        <taxon>Lachnospirales</taxon>
        <taxon>Lachnospiraceae</taxon>
        <taxon>Porcincola</taxon>
    </lineage>
</organism>
<dbReference type="CDD" id="cd01392">
    <property type="entry name" value="HTH_LacI"/>
    <property type="match status" value="1"/>
</dbReference>
<sequence length="332" mass="37307">MTIRELAGEIGVSPATISMVLNDKGDISEQTRAKVLEAVERYGYSPKRRKVVLRNRILLIQYRGSGYLVEENQGFISAIIDAIEKNLKNEGYGLSIVNISGDLREELEAMSYDSYSGAILIASEISPSMYGDIASIRIPFLVIDNPVPNYNYPCLCMNNEENVWIALNFLKQRGFSKIGLLTSSIPFENFEIRNRFFFRSLESLGFSFWGPEHRLRPDMKGARADMLRDLDASGTKELPECFFAVNDIIALGAITALRERGIRVPEEVSVIGFDDIPYAAVSSPTLTTIHVQRRFIGYEAVRGILNRIENPQLDPVKTLVTGKLVERRSVRS</sequence>
<dbReference type="AlphaFoldDB" id="A0A6L5X8L3"/>
<dbReference type="PANTHER" id="PTHR30146:SF109">
    <property type="entry name" value="HTH-TYPE TRANSCRIPTIONAL REGULATOR GALS"/>
    <property type="match status" value="1"/>
</dbReference>
<feature type="domain" description="HTH cro/C1-type" evidence="5">
    <location>
        <begin position="1"/>
        <end position="31"/>
    </location>
</feature>
<evidence type="ECO:0000259" key="4">
    <source>
        <dbReference type="PROSITE" id="PS50932"/>
    </source>
</evidence>
<evidence type="ECO:0000259" key="5">
    <source>
        <dbReference type="PROSITE" id="PS50943"/>
    </source>
</evidence>
<dbReference type="PROSITE" id="PS50932">
    <property type="entry name" value="HTH_LACI_2"/>
    <property type="match status" value="1"/>
</dbReference>
<dbReference type="PANTHER" id="PTHR30146">
    <property type="entry name" value="LACI-RELATED TRANSCRIPTIONAL REPRESSOR"/>
    <property type="match status" value="1"/>
</dbReference>
<dbReference type="InterPro" id="IPR001387">
    <property type="entry name" value="Cro/C1-type_HTH"/>
</dbReference>
<dbReference type="SMART" id="SM00354">
    <property type="entry name" value="HTH_LACI"/>
    <property type="match status" value="1"/>
</dbReference>
<dbReference type="SUPFAM" id="SSF47413">
    <property type="entry name" value="lambda repressor-like DNA-binding domains"/>
    <property type="match status" value="1"/>
</dbReference>
<dbReference type="PROSITE" id="PS50943">
    <property type="entry name" value="HTH_CROC1"/>
    <property type="match status" value="1"/>
</dbReference>
<dbReference type="InterPro" id="IPR028082">
    <property type="entry name" value="Peripla_BP_I"/>
</dbReference>
<evidence type="ECO:0000313" key="6">
    <source>
        <dbReference type="EMBL" id="MSS15763.1"/>
    </source>
</evidence>
<dbReference type="Gene3D" id="1.10.260.40">
    <property type="entry name" value="lambda repressor-like DNA-binding domains"/>
    <property type="match status" value="1"/>
</dbReference>
<evidence type="ECO:0000313" key="7">
    <source>
        <dbReference type="Proteomes" id="UP000481852"/>
    </source>
</evidence>
<dbReference type="InterPro" id="IPR010982">
    <property type="entry name" value="Lambda_DNA-bd_dom_sf"/>
</dbReference>
<gene>
    <name evidence="6" type="ORF">FYJ35_12115</name>
</gene>
<dbReference type="Pfam" id="PF13377">
    <property type="entry name" value="Peripla_BP_3"/>
    <property type="match status" value="1"/>
</dbReference>
<reference evidence="6 7" key="1">
    <citation type="submission" date="2019-08" db="EMBL/GenBank/DDBJ databases">
        <title>In-depth cultivation of the pig gut microbiome towards novel bacterial diversity and tailored functional studies.</title>
        <authorList>
            <person name="Wylensek D."/>
            <person name="Hitch T.C.A."/>
            <person name="Clavel T."/>
        </authorList>
    </citation>
    <scope>NUCLEOTIDE SEQUENCE [LARGE SCALE GENOMIC DNA]</scope>
    <source>
        <strain evidence="6 7">Oil+RF-744-WCA-WT-11</strain>
    </source>
</reference>
<keyword evidence="2" id="KW-0238">DNA-binding</keyword>
<dbReference type="SUPFAM" id="SSF53822">
    <property type="entry name" value="Periplasmic binding protein-like I"/>
    <property type="match status" value="1"/>
</dbReference>
<name>A0A6L5X8L3_9FIRM</name>
<accession>A0A6L5X8L3</accession>
<keyword evidence="3" id="KW-0804">Transcription</keyword>
<evidence type="ECO:0000256" key="3">
    <source>
        <dbReference type="ARBA" id="ARBA00023163"/>
    </source>
</evidence>
<dbReference type="RefSeq" id="WP_154526940.1">
    <property type="nucleotide sequence ID" value="NZ_JAQYJL010000007.1"/>
</dbReference>
<dbReference type="InterPro" id="IPR046335">
    <property type="entry name" value="LacI/GalR-like_sensor"/>
</dbReference>
<proteinExistence type="predicted"/>
<keyword evidence="7" id="KW-1185">Reference proteome</keyword>
<evidence type="ECO:0000256" key="2">
    <source>
        <dbReference type="ARBA" id="ARBA00023125"/>
    </source>
</evidence>
<comment type="caution">
    <text evidence="6">The sequence shown here is derived from an EMBL/GenBank/DDBJ whole genome shotgun (WGS) entry which is preliminary data.</text>
</comment>
<dbReference type="GO" id="GO:0003700">
    <property type="term" value="F:DNA-binding transcription factor activity"/>
    <property type="evidence" value="ECO:0007669"/>
    <property type="project" value="TreeGrafter"/>
</dbReference>
<evidence type="ECO:0000256" key="1">
    <source>
        <dbReference type="ARBA" id="ARBA00023015"/>
    </source>
</evidence>
<keyword evidence="1" id="KW-0805">Transcription regulation</keyword>
<dbReference type="Gene3D" id="3.40.50.2300">
    <property type="match status" value="2"/>
</dbReference>
<feature type="domain" description="HTH lacI-type" evidence="4">
    <location>
        <begin position="1"/>
        <end position="55"/>
    </location>
</feature>
<dbReference type="EMBL" id="VULZ01000015">
    <property type="protein sequence ID" value="MSS15763.1"/>
    <property type="molecule type" value="Genomic_DNA"/>
</dbReference>